<feature type="compositionally biased region" description="Polar residues" evidence="1">
    <location>
        <begin position="275"/>
        <end position="296"/>
    </location>
</feature>
<dbReference type="InterPro" id="IPR024630">
    <property type="entry name" value="Stc1"/>
</dbReference>
<dbReference type="Proteomes" id="UP000285405">
    <property type="component" value="Unassembled WGS sequence"/>
</dbReference>
<gene>
    <name evidence="5" type="ORF">GcC1_008015</name>
    <name evidence="4" type="ORF">GcM1_224085</name>
    <name evidence="3" type="ORF">GcM3_202026</name>
</gene>
<feature type="region of interest" description="Disordered" evidence="1">
    <location>
        <begin position="115"/>
        <end position="155"/>
    </location>
</feature>
<proteinExistence type="predicted"/>
<name>A0A420HD51_9PEZI</name>
<dbReference type="EMBL" id="MCBQ01020227">
    <property type="protein sequence ID" value="RKF55386.1"/>
    <property type="molecule type" value="Genomic_DNA"/>
</dbReference>
<comment type="caution">
    <text evidence="3">The sequence shown here is derived from an EMBL/GenBank/DDBJ whole genome shotgun (WGS) entry which is preliminary data.</text>
</comment>
<evidence type="ECO:0000313" key="3">
    <source>
        <dbReference type="EMBL" id="RKF55386.1"/>
    </source>
</evidence>
<dbReference type="EMBL" id="MCBR01000862">
    <property type="protein sequence ID" value="RKF82965.1"/>
    <property type="molecule type" value="Genomic_DNA"/>
</dbReference>
<sequence>MAHYIEKSMKERNSVNLPEKFLCRVCEKWKGKKQFSNKELDKFIYHTTQRGAKLTSITARLRCRGCAGGPAQELECLGPCAETKLLSAFSKSARQTGGSNWCTVCTLWKESSEHNVSVQPPPSGRSADTHAPLSSQLNDYEYSDPEVGDYDSDYDDISHISVSTAALEITPEYPETVSSPHHSSDEDMSQFTSRNKRYVNLNIIDRPGPSRRYNSAIKGNSSSVIGPESTEGDGSQTSVSNRWEDASFSTSASTLSQTMQPIPFNAWDPSGNRHLMNNQNAQSNETHVPATSNSRSAWARPFGSRNAGRVYQPDQPSQSNPRRK</sequence>
<dbReference type="AlphaFoldDB" id="A0A420HD51"/>
<feature type="region of interest" description="Disordered" evidence="1">
    <location>
        <begin position="174"/>
        <end position="324"/>
    </location>
</feature>
<evidence type="ECO:0000259" key="2">
    <source>
        <dbReference type="Pfam" id="PF12898"/>
    </source>
</evidence>
<dbReference type="EMBL" id="MCBS01022404">
    <property type="protein sequence ID" value="RKF76881.1"/>
    <property type="molecule type" value="Genomic_DNA"/>
</dbReference>
<evidence type="ECO:0000313" key="5">
    <source>
        <dbReference type="EMBL" id="RKF82965.1"/>
    </source>
</evidence>
<reference evidence="6 7" key="1">
    <citation type="journal article" date="2018" name="BMC Genomics">
        <title>Comparative genome analyses reveal sequence features reflecting distinct modes of host-adaptation between dicot and monocot powdery mildew.</title>
        <authorList>
            <person name="Wu Y."/>
            <person name="Ma X."/>
            <person name="Pan Z."/>
            <person name="Kale S.D."/>
            <person name="Song Y."/>
            <person name="King H."/>
            <person name="Zhang Q."/>
            <person name="Presley C."/>
            <person name="Deng X."/>
            <person name="Wei C.I."/>
            <person name="Xiao S."/>
        </authorList>
    </citation>
    <scope>NUCLEOTIDE SEQUENCE [LARGE SCALE GENOMIC DNA]</scope>
    <source>
        <strain evidence="5">UCSC1</strain>
        <strain evidence="4">UMSG1</strain>
        <strain evidence="3">UMSG3</strain>
    </source>
</reference>
<dbReference type="STRING" id="62708.A0A420HD51"/>
<protein>
    <recommendedName>
        <fullName evidence="2">Stc1 domain-containing protein</fullName>
    </recommendedName>
</protein>
<feature type="compositionally biased region" description="Polar residues" evidence="1">
    <location>
        <begin position="314"/>
        <end position="324"/>
    </location>
</feature>
<feature type="domain" description="Stc1" evidence="2">
    <location>
        <begin position="23"/>
        <end position="106"/>
    </location>
</feature>
<evidence type="ECO:0000313" key="4">
    <source>
        <dbReference type="EMBL" id="RKF76881.1"/>
    </source>
</evidence>
<keyword evidence="6" id="KW-1185">Reference proteome</keyword>
<evidence type="ECO:0000256" key="1">
    <source>
        <dbReference type="SAM" id="MobiDB-lite"/>
    </source>
</evidence>
<feature type="compositionally biased region" description="Acidic residues" evidence="1">
    <location>
        <begin position="141"/>
        <end position="155"/>
    </location>
</feature>
<dbReference type="Pfam" id="PF12898">
    <property type="entry name" value="Stc1"/>
    <property type="match status" value="1"/>
</dbReference>
<evidence type="ECO:0000313" key="7">
    <source>
        <dbReference type="Proteomes" id="UP000285326"/>
    </source>
</evidence>
<accession>A0A420HD51</accession>
<feature type="compositionally biased region" description="Polar residues" evidence="1">
    <location>
        <begin position="232"/>
        <end position="260"/>
    </location>
</feature>
<dbReference type="Proteomes" id="UP000285326">
    <property type="component" value="Unassembled WGS sequence"/>
</dbReference>
<organism evidence="3 6">
    <name type="scientific">Golovinomyces cichoracearum</name>
    <dbReference type="NCBI Taxonomy" id="62708"/>
    <lineage>
        <taxon>Eukaryota</taxon>
        <taxon>Fungi</taxon>
        <taxon>Dikarya</taxon>
        <taxon>Ascomycota</taxon>
        <taxon>Pezizomycotina</taxon>
        <taxon>Leotiomycetes</taxon>
        <taxon>Erysiphales</taxon>
        <taxon>Erysiphaceae</taxon>
        <taxon>Golovinomyces</taxon>
    </lineage>
</organism>
<evidence type="ECO:0000313" key="6">
    <source>
        <dbReference type="Proteomes" id="UP000283383"/>
    </source>
</evidence>
<dbReference type="Proteomes" id="UP000283383">
    <property type="component" value="Unassembled WGS sequence"/>
</dbReference>
<dbReference type="OrthoDB" id="3514033at2759"/>